<dbReference type="RefSeq" id="WP_006002678.1">
    <property type="nucleotide sequence ID" value="NZ_BAET01000004.1"/>
</dbReference>
<dbReference type="InterPro" id="IPR027417">
    <property type="entry name" value="P-loop_NTPase"/>
</dbReference>
<keyword evidence="1" id="KW-0808">Transferase</keyword>
<dbReference type="Gene3D" id="3.40.50.300">
    <property type="entry name" value="P-loop containing nucleotide triphosphate hydrolases"/>
    <property type="match status" value="1"/>
</dbReference>
<evidence type="ECO:0000256" key="2">
    <source>
        <dbReference type="PROSITE-ProRule" id="PRU00339"/>
    </source>
</evidence>
<dbReference type="Gene3D" id="1.25.40.10">
    <property type="entry name" value="Tetratricopeptide repeat domain"/>
    <property type="match status" value="1"/>
</dbReference>
<dbReference type="eggNOG" id="COG0457">
    <property type="taxonomic scope" value="Bacteria"/>
</dbReference>
<dbReference type="EMBL" id="BAET01000004">
    <property type="protein sequence ID" value="GAB54442.1"/>
    <property type="molecule type" value="Genomic_DNA"/>
</dbReference>
<dbReference type="GO" id="GO:0008476">
    <property type="term" value="F:protein-tyrosine sulfotransferase activity"/>
    <property type="evidence" value="ECO:0007669"/>
    <property type="project" value="InterPro"/>
</dbReference>
<evidence type="ECO:0000313" key="4">
    <source>
        <dbReference type="Proteomes" id="UP000053586"/>
    </source>
</evidence>
<organism evidence="3 4">
    <name type="scientific">Glaciecola punicea ACAM 611</name>
    <dbReference type="NCBI Taxonomy" id="1121923"/>
    <lineage>
        <taxon>Bacteria</taxon>
        <taxon>Pseudomonadati</taxon>
        <taxon>Pseudomonadota</taxon>
        <taxon>Gammaproteobacteria</taxon>
        <taxon>Alteromonadales</taxon>
        <taxon>Alteromonadaceae</taxon>
        <taxon>Glaciecola</taxon>
    </lineage>
</organism>
<dbReference type="Proteomes" id="UP000053586">
    <property type="component" value="Unassembled WGS sequence"/>
</dbReference>
<dbReference type="Pfam" id="PF13469">
    <property type="entry name" value="Sulfotransfer_3"/>
    <property type="match status" value="1"/>
</dbReference>
<dbReference type="Pfam" id="PF13181">
    <property type="entry name" value="TPR_8"/>
    <property type="match status" value="1"/>
</dbReference>
<reference evidence="3 4" key="1">
    <citation type="journal article" date="2012" name="J. Bacteriol.">
        <title>Genome sequence of proteorhodopsin-containing sea ice bacterium Glaciecola punicea ACAM 611T.</title>
        <authorList>
            <person name="Qin Q.-L."/>
            <person name="Xie B.-B."/>
            <person name="Shu Y.-L."/>
            <person name="Rong J.-C."/>
            <person name="Zhao D.-L."/>
            <person name="Zhang X.-Y."/>
            <person name="Chen X.-L."/>
            <person name="Zhou B.-C."/>
            <person name="Zhanga Y.-Z."/>
        </authorList>
    </citation>
    <scope>NUCLEOTIDE SEQUENCE [LARGE SCALE GENOMIC DNA]</scope>
    <source>
        <strain evidence="3 4">ACAM 611</strain>
    </source>
</reference>
<dbReference type="OrthoDB" id="9815894at2"/>
<dbReference type="SUPFAM" id="SSF48452">
    <property type="entry name" value="TPR-like"/>
    <property type="match status" value="1"/>
</dbReference>
<keyword evidence="4" id="KW-1185">Reference proteome</keyword>
<protein>
    <submittedName>
        <fullName evidence="3">Uncharacterized protein</fullName>
    </submittedName>
</protein>
<name>H5T815_9ALTE</name>
<dbReference type="SUPFAM" id="SSF52540">
    <property type="entry name" value="P-loop containing nucleoside triphosphate hydrolases"/>
    <property type="match status" value="1"/>
</dbReference>
<keyword evidence="2" id="KW-0802">TPR repeat</keyword>
<accession>H5T815</accession>
<proteinExistence type="predicted"/>
<comment type="caution">
    <text evidence="3">The sequence shown here is derived from an EMBL/GenBank/DDBJ whole genome shotgun (WGS) entry which is preliminary data.</text>
</comment>
<feature type="repeat" description="TPR" evidence="2">
    <location>
        <begin position="44"/>
        <end position="77"/>
    </location>
</feature>
<dbReference type="PANTHER" id="PTHR12788:SF10">
    <property type="entry name" value="PROTEIN-TYROSINE SULFOTRANSFERASE"/>
    <property type="match status" value="1"/>
</dbReference>
<dbReference type="InterPro" id="IPR011990">
    <property type="entry name" value="TPR-like_helical_dom_sf"/>
</dbReference>
<evidence type="ECO:0000313" key="3">
    <source>
        <dbReference type="EMBL" id="GAB54442.1"/>
    </source>
</evidence>
<gene>
    <name evidence="3" type="ORF">GPUN_0294</name>
</gene>
<dbReference type="AlphaFoldDB" id="H5T815"/>
<sequence length="513" mass="58489">MNELNLPKEAQHALEKAQHCVEKKDYGQAHKILRSLLQVYPHNGQIHLVLGELYSIVEEFDRAISHLSQACQRMPQDYRPIFSLMDTFEAVNAHADVTTLNNFMLAQFRQSPEVLYKAALHCSETGQFTKAKEYCKRCIALCESSSKMVQLLAYAWLLMLKLDASMHCSSSADQLIKLLESQPKNSPQAMLLHYGIGEVFHHLGQTEKAFMQWQQANNIQRMQANFDTQDLATFFGQIKSVHSPFTQHNKRLEHNNNANVEGPILIFIIGLPRTGSTLLETLLSKHSAIESVAETTIISEQLARYFTQHFKQPYPLFMSALLQDSCENDTLLKNARAIYNSAIKKRQLTAPYIIDKLPANFQSIGLIKRVFPDAKIIHLSRNFDDVALSIFRHHFASNEPYFCDLSQLNVYHGFYQSLMAFWHKAFGSEIYRLHYEDLVQQAETLISQVLSYCGLEFEQACIYQQTADPAHTVQDLHIKPIKTLSAVQVRAPISNLSVGNAKPYKAMMNECSK</sequence>
<dbReference type="InterPro" id="IPR026634">
    <property type="entry name" value="TPST-like"/>
</dbReference>
<dbReference type="SMART" id="SM00028">
    <property type="entry name" value="TPR"/>
    <property type="match status" value="3"/>
</dbReference>
<dbReference type="PANTHER" id="PTHR12788">
    <property type="entry name" value="PROTEIN-TYROSINE SULFOTRANSFERASE 2"/>
    <property type="match status" value="1"/>
</dbReference>
<dbReference type="STRING" id="56804.BAE46_10545"/>
<evidence type="ECO:0000256" key="1">
    <source>
        <dbReference type="ARBA" id="ARBA00022679"/>
    </source>
</evidence>
<reference evidence="3 4" key="2">
    <citation type="journal article" date="2017" name="Antonie Van Leeuwenhoek">
        <title>Rhizobium rhizosphaerae sp. nov., a novel species isolated from rice rhizosphere.</title>
        <authorList>
            <person name="Zhao J.J."/>
            <person name="Zhang J."/>
            <person name="Zhang R.J."/>
            <person name="Zhang C.W."/>
            <person name="Yin H.Q."/>
            <person name="Zhang X.X."/>
        </authorList>
    </citation>
    <scope>NUCLEOTIDE SEQUENCE [LARGE SCALE GENOMIC DNA]</scope>
    <source>
        <strain evidence="3 4">ACAM 611</strain>
    </source>
</reference>
<dbReference type="InterPro" id="IPR019734">
    <property type="entry name" value="TPR_rpt"/>
</dbReference>
<dbReference type="PROSITE" id="PS50005">
    <property type="entry name" value="TPR"/>
    <property type="match status" value="1"/>
</dbReference>